<evidence type="ECO:0000313" key="2">
    <source>
        <dbReference type="Proteomes" id="UP000031521"/>
    </source>
</evidence>
<protein>
    <recommendedName>
        <fullName evidence="3">NarX-like N-terminal domain-containing protein</fullName>
    </recommendedName>
</protein>
<name>A0A0B5DZB5_9RHOB</name>
<dbReference type="HOGENOM" id="CLU_932833_0_0_5"/>
<evidence type="ECO:0008006" key="3">
    <source>
        <dbReference type="Google" id="ProtNLM"/>
    </source>
</evidence>
<evidence type="ECO:0000313" key="1">
    <source>
        <dbReference type="EMBL" id="AJE46061.1"/>
    </source>
</evidence>
<sequence length="298" mass="32053">MFLEGDMNRILHGLLLTMAIALALPAAAGEAMGTDQQTRLIARQGALAHRLVRGMCFIRSGIALAQNERVVQETLAEMDRGFAALYDGDAALGVPPPDATMRGRLDRANALRTRLTDPAQALLAGDEVTTETLVTLSARAAALETLWHDLHEAIEQAHRTAGAGEEVLRGQVIATAGAQSRLLQAAGSSACLVDLAGGREAAPREADRLAKAIDTFDRNVFALTFLRPAAAPEMPNSPELETAATAVWIDWNGQRPLFTALASPDATAETRRVLEDMSYGIEFLDRELEDTLAIFMRL</sequence>
<dbReference type="STRING" id="1208324.P73_1346"/>
<gene>
    <name evidence="1" type="ORF">P73_1346</name>
</gene>
<dbReference type="AlphaFoldDB" id="A0A0B5DZB5"/>
<dbReference type="EMBL" id="CP004393">
    <property type="protein sequence ID" value="AJE46061.1"/>
    <property type="molecule type" value="Genomic_DNA"/>
</dbReference>
<reference evidence="1 2" key="1">
    <citation type="journal article" date="2014" name="Int. J. Syst. Evol. Microbiol.">
        <title>Celeribacter indicus sp. nov., a polycyclic aromatic hydrocarbon-degrading bacterium from deep-sea sediment and reclassification of Huaishuia halophila as Celeribacter halophilus comb. nov.</title>
        <authorList>
            <person name="Lai Q."/>
            <person name="Cao J."/>
            <person name="Yuan J."/>
            <person name="Li F."/>
            <person name="Shao Z."/>
        </authorList>
    </citation>
    <scope>NUCLEOTIDE SEQUENCE [LARGE SCALE GENOMIC DNA]</scope>
    <source>
        <strain evidence="1">P73</strain>
    </source>
</reference>
<proteinExistence type="predicted"/>
<organism evidence="1 2">
    <name type="scientific">Celeribacter indicus</name>
    <dbReference type="NCBI Taxonomy" id="1208324"/>
    <lineage>
        <taxon>Bacteria</taxon>
        <taxon>Pseudomonadati</taxon>
        <taxon>Pseudomonadota</taxon>
        <taxon>Alphaproteobacteria</taxon>
        <taxon>Rhodobacterales</taxon>
        <taxon>Roseobacteraceae</taxon>
        <taxon>Celeribacter</taxon>
    </lineage>
</organism>
<accession>A0A0B5DZB5</accession>
<dbReference type="KEGG" id="cid:P73_1346"/>
<dbReference type="Proteomes" id="UP000031521">
    <property type="component" value="Chromosome"/>
</dbReference>
<keyword evidence="2" id="KW-1185">Reference proteome</keyword>